<name>A0A7C1NDY9_UNCW3</name>
<feature type="coiled-coil region" evidence="1">
    <location>
        <begin position="150"/>
        <end position="191"/>
    </location>
</feature>
<accession>A0A7C1NDY9</accession>
<dbReference type="PANTHER" id="PTHR31005">
    <property type="entry name" value="DUF4139 DOMAIN-CONTAINING PROTEIN"/>
    <property type="match status" value="1"/>
</dbReference>
<keyword evidence="1" id="KW-0175">Coiled coil</keyword>
<evidence type="ECO:0000313" key="5">
    <source>
        <dbReference type="EMBL" id="HFJ54232.1"/>
    </source>
</evidence>
<organism evidence="4">
    <name type="scientific">candidate division WOR-3 bacterium</name>
    <dbReference type="NCBI Taxonomy" id="2052148"/>
    <lineage>
        <taxon>Bacteria</taxon>
        <taxon>Bacteria division WOR-3</taxon>
    </lineage>
</organism>
<feature type="domain" description="DUF4139" evidence="2">
    <location>
        <begin position="206"/>
        <end position="514"/>
    </location>
</feature>
<proteinExistence type="predicted"/>
<dbReference type="InterPro" id="IPR037291">
    <property type="entry name" value="DUF4139"/>
</dbReference>
<dbReference type="EMBL" id="DSLG01000004">
    <property type="protein sequence ID" value="HEA87098.1"/>
    <property type="molecule type" value="Genomic_DNA"/>
</dbReference>
<evidence type="ECO:0000256" key="1">
    <source>
        <dbReference type="SAM" id="Coils"/>
    </source>
</evidence>
<dbReference type="EMBL" id="DSTU01000007">
    <property type="protein sequence ID" value="HFJ54232.1"/>
    <property type="molecule type" value="Genomic_DNA"/>
</dbReference>
<comment type="caution">
    <text evidence="4">The sequence shown here is derived from an EMBL/GenBank/DDBJ whole genome shotgun (WGS) entry which is preliminary data.</text>
</comment>
<evidence type="ECO:0000259" key="2">
    <source>
        <dbReference type="Pfam" id="PF13598"/>
    </source>
</evidence>
<dbReference type="InterPro" id="IPR011935">
    <property type="entry name" value="CHP02231"/>
</dbReference>
<protein>
    <submittedName>
        <fullName evidence="4">Mucoidy inhibitor MuiA family protein</fullName>
    </submittedName>
</protein>
<sequence>MTLLISLLLGMSVTSRIDTVIVYPNQVTVIRSARVEITGSEELIFSGLPGGLLDNSVRVRAPGLRIGEVQIRKGYLAEPTPDVRRLEQKVRLLEDSLKMMEDEGAVLKAKEEFLNSVKLGAPEIISKELQQGRVAPESWRGALGFLADELTRIKTRQLRLQREQEELKKRLEAARQELNSARALVENRKELRFTVEGEPGSYRIAFSYVLPRAAEWRPYYELRADPGKGVVSMSYYARLSQRTGEDWEDVRVILSTAAPSAAITPPEPEPWNLYLIEETFRAKALPAPGAQAEAAAYYDAETELRAGAPAEVTPVETGISLRYVIPGKVSLKSGEEARKLSLAQISLPAEFEYYTLPRIREQVFLTGKVLNSTDFVLLAGEGNTYVGDEFTGSIQLPAVAPQESVVLGFGVDERVKVRRELVKTFKSRVGLGGKAERVQFVYRTVVENYHPKPVKIRIIEQVPVSQQREIKVTVTKIEPRYSEQDDARGLYIFEPEIRSGERFEINLEYQVEYPAGRRVSGLF</sequence>
<dbReference type="PANTHER" id="PTHR31005:SF8">
    <property type="entry name" value="DUF4139 DOMAIN-CONTAINING PROTEIN"/>
    <property type="match status" value="1"/>
</dbReference>
<dbReference type="Pfam" id="PF13598">
    <property type="entry name" value="DUF4139"/>
    <property type="match status" value="1"/>
</dbReference>
<evidence type="ECO:0000313" key="4">
    <source>
        <dbReference type="EMBL" id="HEA87098.1"/>
    </source>
</evidence>
<evidence type="ECO:0000259" key="3">
    <source>
        <dbReference type="Pfam" id="PF13600"/>
    </source>
</evidence>
<dbReference type="InterPro" id="IPR025554">
    <property type="entry name" value="DUF4140"/>
</dbReference>
<gene>
    <name evidence="4" type="ORF">ENP94_03700</name>
    <name evidence="5" type="ORF">ENS16_06045</name>
</gene>
<dbReference type="AlphaFoldDB" id="A0A7C1NDY9"/>
<reference evidence="4" key="1">
    <citation type="journal article" date="2020" name="mSystems">
        <title>Genome- and Community-Level Interaction Insights into Carbon Utilization and Element Cycling Functions of Hydrothermarchaeota in Hydrothermal Sediment.</title>
        <authorList>
            <person name="Zhou Z."/>
            <person name="Liu Y."/>
            <person name="Xu W."/>
            <person name="Pan J."/>
            <person name="Luo Z.H."/>
            <person name="Li M."/>
        </authorList>
    </citation>
    <scope>NUCLEOTIDE SEQUENCE [LARGE SCALE GENOMIC DNA]</scope>
    <source>
        <strain evidence="4">SpSt-265</strain>
        <strain evidence="5">SpSt-465</strain>
    </source>
</reference>
<feature type="domain" description="DUF4140" evidence="3">
    <location>
        <begin position="20"/>
        <end position="114"/>
    </location>
</feature>
<dbReference type="Pfam" id="PF13600">
    <property type="entry name" value="DUF4140"/>
    <property type="match status" value="1"/>
</dbReference>
<dbReference type="NCBIfam" id="TIGR02231">
    <property type="entry name" value="mucoidy inhibitor MuiA family protein"/>
    <property type="match status" value="1"/>
</dbReference>